<keyword evidence="4" id="KW-1185">Reference proteome</keyword>
<evidence type="ECO:0000313" key="4">
    <source>
        <dbReference type="Proteomes" id="UP001258315"/>
    </source>
</evidence>
<dbReference type="Proteomes" id="UP001258315">
    <property type="component" value="Unassembled WGS sequence"/>
</dbReference>
<proteinExistence type="predicted"/>
<dbReference type="InterPro" id="IPR043738">
    <property type="entry name" value="DUF5683"/>
</dbReference>
<feature type="chain" id="PRO_5045843417" description="DUF5683 domain-containing protein" evidence="1">
    <location>
        <begin position="20"/>
        <end position="210"/>
    </location>
</feature>
<dbReference type="Pfam" id="PF18935">
    <property type="entry name" value="DUF5683"/>
    <property type="match status" value="1"/>
</dbReference>
<dbReference type="RefSeq" id="WP_311949740.1">
    <property type="nucleotide sequence ID" value="NZ_JAVLVU010000001.1"/>
</dbReference>
<evidence type="ECO:0000313" key="3">
    <source>
        <dbReference type="EMBL" id="MDT3403015.1"/>
    </source>
</evidence>
<accession>A0ABU3GTN3</accession>
<comment type="caution">
    <text evidence="3">The sequence shown here is derived from an EMBL/GenBank/DDBJ whole genome shotgun (WGS) entry which is preliminary data.</text>
</comment>
<evidence type="ECO:0000259" key="2">
    <source>
        <dbReference type="Pfam" id="PF18935"/>
    </source>
</evidence>
<feature type="domain" description="DUF5683" evidence="2">
    <location>
        <begin position="46"/>
        <end position="196"/>
    </location>
</feature>
<reference evidence="4" key="1">
    <citation type="submission" date="2023-07" db="EMBL/GenBank/DDBJ databases">
        <title>Functional and genomic diversity of the sorghum phyllosphere microbiome.</title>
        <authorList>
            <person name="Shade A."/>
        </authorList>
    </citation>
    <scope>NUCLEOTIDE SEQUENCE [LARGE SCALE GENOMIC DNA]</scope>
    <source>
        <strain evidence="4">SORGH_AS_0422</strain>
    </source>
</reference>
<sequence>MNKTFVMIGLVLTCAAAFAQSNITTTFRTTPQLHKNKKFSQPDSLHSTSLAVKRSAIIPGWGQFYNHKWWKMPLVYAGLGGFGYGFIFNRAEYNAYLRVHRLVKGDAKPGVTDTKAVKDLYARAGKASLPQIENGLNYHQRNMQLCVLGFVGFWSLQMIDSYIDAKFRHSYSINPDLSFSVAPGVENTTLYAANNISSVMPVIKVTFTVQ</sequence>
<name>A0ABU3GTN3_9SPHI</name>
<protein>
    <recommendedName>
        <fullName evidence="2">DUF5683 domain-containing protein</fullName>
    </recommendedName>
</protein>
<feature type="signal peptide" evidence="1">
    <location>
        <begin position="1"/>
        <end position="19"/>
    </location>
</feature>
<evidence type="ECO:0000256" key="1">
    <source>
        <dbReference type="SAM" id="SignalP"/>
    </source>
</evidence>
<gene>
    <name evidence="3" type="ORF">QE417_002087</name>
</gene>
<organism evidence="3 4">
    <name type="scientific">Mucilaginibacter terrae</name>
    <dbReference type="NCBI Taxonomy" id="1955052"/>
    <lineage>
        <taxon>Bacteria</taxon>
        <taxon>Pseudomonadati</taxon>
        <taxon>Bacteroidota</taxon>
        <taxon>Sphingobacteriia</taxon>
        <taxon>Sphingobacteriales</taxon>
        <taxon>Sphingobacteriaceae</taxon>
        <taxon>Mucilaginibacter</taxon>
    </lineage>
</organism>
<dbReference type="EMBL" id="JAVLVU010000001">
    <property type="protein sequence ID" value="MDT3403015.1"/>
    <property type="molecule type" value="Genomic_DNA"/>
</dbReference>
<keyword evidence="1" id="KW-0732">Signal</keyword>